<evidence type="ECO:0000256" key="5">
    <source>
        <dbReference type="ARBA" id="ARBA00022741"/>
    </source>
</evidence>
<dbReference type="EC" id="2.7.1.95" evidence="2"/>
<dbReference type="Gene3D" id="3.90.1200.10">
    <property type="match status" value="1"/>
</dbReference>
<evidence type="ECO:0000256" key="2">
    <source>
        <dbReference type="ARBA" id="ARBA00012193"/>
    </source>
</evidence>
<keyword evidence="5 10" id="KW-0547">Nucleotide-binding</keyword>
<evidence type="ECO:0000259" key="13">
    <source>
        <dbReference type="PROSITE" id="PS50042"/>
    </source>
</evidence>
<evidence type="ECO:0000313" key="14">
    <source>
        <dbReference type="EMBL" id="PRH88986.1"/>
    </source>
</evidence>
<dbReference type="PANTHER" id="PTHR21310">
    <property type="entry name" value="AMINOGLYCOSIDE PHOSPHOTRANSFERASE-RELATED-RELATED"/>
    <property type="match status" value="1"/>
</dbReference>
<dbReference type="PROSITE" id="PS50042">
    <property type="entry name" value="CNMP_BINDING_3"/>
    <property type="match status" value="1"/>
</dbReference>
<feature type="binding site" evidence="12">
    <location>
        <position position="209"/>
    </location>
    <ligand>
        <name>Mg(2+)</name>
        <dbReference type="ChEBI" id="CHEBI:18420"/>
    </ligand>
</feature>
<evidence type="ECO:0000256" key="8">
    <source>
        <dbReference type="ARBA" id="ARBA00023251"/>
    </source>
</evidence>
<keyword evidence="8 10" id="KW-0046">Antibiotic resistance</keyword>
<evidence type="ECO:0000256" key="4">
    <source>
        <dbReference type="ARBA" id="ARBA00022679"/>
    </source>
</evidence>
<feature type="active site" description="Proton acceptor" evidence="11">
    <location>
        <position position="189"/>
    </location>
</feature>
<protein>
    <recommendedName>
        <fullName evidence="3">Aminoglycoside 3'-phosphotransferase</fullName>
        <ecNumber evidence="2">2.7.1.95</ecNumber>
    </recommendedName>
</protein>
<dbReference type="Pfam" id="PF01636">
    <property type="entry name" value="APH"/>
    <property type="match status" value="1"/>
</dbReference>
<comment type="similarity">
    <text evidence="1 10">Belongs to the aminoglycoside phosphotransferase family.</text>
</comment>
<evidence type="ECO:0000256" key="1">
    <source>
        <dbReference type="ARBA" id="ARBA00006219"/>
    </source>
</evidence>
<dbReference type="InterPro" id="IPR024165">
    <property type="entry name" value="Kan/Strep_kinase"/>
</dbReference>
<dbReference type="PANTHER" id="PTHR21310:SF41">
    <property type="entry name" value="3'-PHOSPHOTRANSFERASE, PUTATIVE-RELATED"/>
    <property type="match status" value="1"/>
</dbReference>
<organism evidence="14 15">
    <name type="scientific">Labrys okinawensis</name>
    <dbReference type="NCBI Taxonomy" id="346911"/>
    <lineage>
        <taxon>Bacteria</taxon>
        <taxon>Pseudomonadati</taxon>
        <taxon>Pseudomonadota</taxon>
        <taxon>Alphaproteobacteria</taxon>
        <taxon>Hyphomicrobiales</taxon>
        <taxon>Xanthobacteraceae</taxon>
        <taxon>Labrys</taxon>
    </lineage>
</organism>
<dbReference type="InterPro" id="IPR011009">
    <property type="entry name" value="Kinase-like_dom_sf"/>
</dbReference>
<evidence type="ECO:0000256" key="10">
    <source>
        <dbReference type="PIRNR" id="PIRNR000706"/>
    </source>
</evidence>
<gene>
    <name evidence="14" type="primary">aph(3'')</name>
    <name evidence="14" type="ORF">C5L14_05070</name>
</gene>
<dbReference type="InterPro" id="IPR002575">
    <property type="entry name" value="Aminoglycoside_PTrfase"/>
</dbReference>
<dbReference type="GO" id="GO:0046872">
    <property type="term" value="F:metal ion binding"/>
    <property type="evidence" value="ECO:0007669"/>
    <property type="project" value="UniProtKB-KW"/>
</dbReference>
<reference evidence="14 15" key="1">
    <citation type="submission" date="2018-02" db="EMBL/GenBank/DDBJ databases">
        <title>Whole genome sequencing of endophytic bacterium.</title>
        <authorList>
            <person name="Eedara R."/>
            <person name="Podile A.R."/>
        </authorList>
    </citation>
    <scope>NUCLEOTIDE SEQUENCE [LARGE SCALE GENOMIC DNA]</scope>
    <source>
        <strain evidence="14 15">RP1T</strain>
    </source>
</reference>
<sequence length="272" mass="29568">MPSAFFIRDLLPSLPSGKEWLAVSHGESGDSVYRRSDGAAFAKISQDRGALALEGERRPIEWLSRFDLGSPQMLDWRIGEEGACLITSAVPGVPASDLDGRQLLQAWPSIAARIGALHALAAEDCPFERGLSTMLARAADVVSRGAVNPDFLRPEQQETDPADLLLALEAEREKRLAEEAGDRVVCHGDACMPNFMVDPATLRCTGMIDLGRLGTADRYVDLALMLANAGESWSGPDQAQAAFASLFEVLGLERPDRERLDFYLSLDPLTWG</sequence>
<dbReference type="NCBIfam" id="NF032896">
    <property type="entry name" value="APH_3pp"/>
    <property type="match status" value="1"/>
</dbReference>
<dbReference type="Gene3D" id="3.30.200.20">
    <property type="entry name" value="Phosphorylase Kinase, domain 1"/>
    <property type="match status" value="1"/>
</dbReference>
<dbReference type="AlphaFoldDB" id="A0A2S9QHZ7"/>
<keyword evidence="12" id="KW-0460">Magnesium</keyword>
<accession>A0A2S9QHZ7</accession>
<evidence type="ECO:0000256" key="6">
    <source>
        <dbReference type="ARBA" id="ARBA00022777"/>
    </source>
</evidence>
<evidence type="ECO:0000313" key="15">
    <source>
        <dbReference type="Proteomes" id="UP000237682"/>
    </source>
</evidence>
<dbReference type="SUPFAM" id="SSF56112">
    <property type="entry name" value="Protein kinase-like (PK-like)"/>
    <property type="match status" value="1"/>
</dbReference>
<comment type="catalytic activity">
    <reaction evidence="9">
        <text>kanamycin A + ATP = kanamycin 3'-phosphate + ADP + H(+)</text>
        <dbReference type="Rhea" id="RHEA:24256"/>
        <dbReference type="ChEBI" id="CHEBI:15378"/>
        <dbReference type="ChEBI" id="CHEBI:30616"/>
        <dbReference type="ChEBI" id="CHEBI:57909"/>
        <dbReference type="ChEBI" id="CHEBI:58214"/>
        <dbReference type="ChEBI" id="CHEBI:456216"/>
        <dbReference type="EC" id="2.7.1.95"/>
    </reaction>
</comment>
<keyword evidence="6 10" id="KW-0418">Kinase</keyword>
<dbReference type="CDD" id="cd05150">
    <property type="entry name" value="APH"/>
    <property type="match status" value="1"/>
</dbReference>
<dbReference type="GO" id="GO:0005524">
    <property type="term" value="F:ATP binding"/>
    <property type="evidence" value="ECO:0007669"/>
    <property type="project" value="UniProtKB-KW"/>
</dbReference>
<evidence type="ECO:0000256" key="12">
    <source>
        <dbReference type="PIRSR" id="PIRSR000706-2"/>
    </source>
</evidence>
<keyword evidence="7 10" id="KW-0067">ATP-binding</keyword>
<evidence type="ECO:0000256" key="3">
    <source>
        <dbReference type="ARBA" id="ARBA00017903"/>
    </source>
</evidence>
<dbReference type="OrthoDB" id="3806873at2"/>
<evidence type="ECO:0000256" key="11">
    <source>
        <dbReference type="PIRSR" id="PIRSR000706-1"/>
    </source>
</evidence>
<dbReference type="EMBL" id="PUEJ01000002">
    <property type="protein sequence ID" value="PRH88986.1"/>
    <property type="molecule type" value="Genomic_DNA"/>
</dbReference>
<evidence type="ECO:0000256" key="9">
    <source>
        <dbReference type="ARBA" id="ARBA00048925"/>
    </source>
</evidence>
<dbReference type="GO" id="GO:0008910">
    <property type="term" value="F:kanamycin kinase activity"/>
    <property type="evidence" value="ECO:0007669"/>
    <property type="project" value="UniProtKB-EC"/>
</dbReference>
<dbReference type="GO" id="GO:0046677">
    <property type="term" value="P:response to antibiotic"/>
    <property type="evidence" value="ECO:0007669"/>
    <property type="project" value="UniProtKB-KW"/>
</dbReference>
<feature type="binding site" evidence="12">
    <location>
        <position position="194"/>
    </location>
    <ligand>
        <name>Mg(2+)</name>
        <dbReference type="ChEBI" id="CHEBI:18420"/>
    </ligand>
</feature>
<keyword evidence="12" id="KW-0479">Metal-binding</keyword>
<dbReference type="Proteomes" id="UP000237682">
    <property type="component" value="Unassembled WGS sequence"/>
</dbReference>
<keyword evidence="4 10" id="KW-0808">Transferase</keyword>
<evidence type="ECO:0000256" key="7">
    <source>
        <dbReference type="ARBA" id="ARBA00022840"/>
    </source>
</evidence>
<dbReference type="InterPro" id="IPR051678">
    <property type="entry name" value="AGP_Transferase"/>
</dbReference>
<comment type="caution">
    <text evidence="14">The sequence shown here is derived from an EMBL/GenBank/DDBJ whole genome shotgun (WGS) entry which is preliminary data.</text>
</comment>
<keyword evidence="15" id="KW-1185">Reference proteome</keyword>
<dbReference type="PIRSF" id="PIRSF000706">
    <property type="entry name" value="Kanamycin_kin"/>
    <property type="match status" value="1"/>
</dbReference>
<name>A0A2S9QHZ7_9HYPH</name>
<dbReference type="InterPro" id="IPR000595">
    <property type="entry name" value="cNMP-bd_dom"/>
</dbReference>
<dbReference type="RefSeq" id="WP_105861325.1">
    <property type="nucleotide sequence ID" value="NZ_PUEJ01000002.1"/>
</dbReference>
<feature type="domain" description="Cyclic nucleotide-binding" evidence="13">
    <location>
        <begin position="152"/>
        <end position="260"/>
    </location>
</feature>
<proteinExistence type="inferred from homology"/>